<keyword evidence="4" id="KW-1185">Reference proteome</keyword>
<evidence type="ECO:0000313" key="4">
    <source>
        <dbReference type="Proteomes" id="UP000597459"/>
    </source>
</evidence>
<dbReference type="Pfam" id="PF00437">
    <property type="entry name" value="T2SSE"/>
    <property type="match status" value="1"/>
</dbReference>
<feature type="domain" description="Bacterial type II secretion system protein E" evidence="2">
    <location>
        <begin position="36"/>
        <end position="317"/>
    </location>
</feature>
<name>A0A967BEA5_9PROT</name>
<reference evidence="3" key="1">
    <citation type="submission" date="2019-11" db="EMBL/GenBank/DDBJ databases">
        <title>Description of new Acetobacter species.</title>
        <authorList>
            <person name="Cleenwerck I."/>
            <person name="Sombolestani A.S."/>
        </authorList>
    </citation>
    <scope>NUCLEOTIDE SEQUENCE</scope>
    <source>
        <strain evidence="3">LMG 1626</strain>
    </source>
</reference>
<dbReference type="InterPro" id="IPR027417">
    <property type="entry name" value="P-loop_NTPase"/>
</dbReference>
<comment type="caution">
    <text evidence="3">The sequence shown here is derived from an EMBL/GenBank/DDBJ whole genome shotgun (WGS) entry which is preliminary data.</text>
</comment>
<comment type="similarity">
    <text evidence="1">Belongs to the GSP E family.</text>
</comment>
<dbReference type="InterPro" id="IPR001482">
    <property type="entry name" value="T2SS/T4SS_dom"/>
</dbReference>
<dbReference type="InterPro" id="IPR050921">
    <property type="entry name" value="T4SS_GSP_E_ATPase"/>
</dbReference>
<proteinExistence type="inferred from homology"/>
<dbReference type="GO" id="GO:0016887">
    <property type="term" value="F:ATP hydrolysis activity"/>
    <property type="evidence" value="ECO:0007669"/>
    <property type="project" value="InterPro"/>
</dbReference>
<protein>
    <submittedName>
        <fullName evidence="3">Secretion protein</fullName>
    </submittedName>
</protein>
<dbReference type="Gene3D" id="3.30.450.90">
    <property type="match status" value="1"/>
</dbReference>
<accession>A0A967BEA5</accession>
<dbReference type="PANTHER" id="PTHR30486:SF6">
    <property type="entry name" value="TYPE IV PILUS RETRACTATION ATPASE PILT"/>
    <property type="match status" value="1"/>
</dbReference>
<dbReference type="PANTHER" id="PTHR30486">
    <property type="entry name" value="TWITCHING MOTILITY PROTEIN PILT"/>
    <property type="match status" value="1"/>
</dbReference>
<dbReference type="Proteomes" id="UP000597459">
    <property type="component" value="Unassembled WGS sequence"/>
</dbReference>
<dbReference type="RefSeq" id="WP_166317697.1">
    <property type="nucleotide sequence ID" value="NZ_WOTH01000035.1"/>
</dbReference>
<dbReference type="EMBL" id="WOTH01000035">
    <property type="protein sequence ID" value="NHO54857.1"/>
    <property type="molecule type" value="Genomic_DNA"/>
</dbReference>
<organism evidence="3 4">
    <name type="scientific">Acetobacter estunensis</name>
    <dbReference type="NCBI Taxonomy" id="104097"/>
    <lineage>
        <taxon>Bacteria</taxon>
        <taxon>Pseudomonadati</taxon>
        <taxon>Pseudomonadota</taxon>
        <taxon>Alphaproteobacteria</taxon>
        <taxon>Acetobacterales</taxon>
        <taxon>Acetobacteraceae</taxon>
        <taxon>Acetobacter</taxon>
    </lineage>
</organism>
<evidence type="ECO:0000259" key="2">
    <source>
        <dbReference type="Pfam" id="PF00437"/>
    </source>
</evidence>
<dbReference type="SUPFAM" id="SSF52540">
    <property type="entry name" value="P-loop containing nucleoside triphosphate hydrolases"/>
    <property type="match status" value="1"/>
</dbReference>
<evidence type="ECO:0000256" key="1">
    <source>
        <dbReference type="ARBA" id="ARBA00006611"/>
    </source>
</evidence>
<evidence type="ECO:0000313" key="3">
    <source>
        <dbReference type="EMBL" id="NHO54857.1"/>
    </source>
</evidence>
<sequence length="389" mass="43189">MSASLKPNVIAFDGWPHEGRVEYPWVAEARKVAPGLDDLLKWAHRQGASRIDIKTGHRTTIKVHGVGRYVTVSPMKAQDVDDIVRHVYGNDGPANIQVNKQIDTAYSVRLGRTESLRFRLNICPVMTLQGQGTQIVMRPIPSKPPSLDDQLVEDEIRATNNLPSGMVFVGGSTGSGKSTLQFGLAEAKLLDPRYSCDMATGEEPIEFLLDYLKPPHGSRISQTEIRPPNMTFASFVRGCMRREMTDLIVGECRDGETMDAAINCAITGGKLMTTVHADDAPLMIQRAISLCPRAERDNLVSALAQSLRFVMNQRLLPRKGGGRVAIREFVTFDRALRRKLLTQDADTWPDLIRQAVDHDGQSFATAIRLRLEQGFITEDTARLAEKRDA</sequence>
<dbReference type="AlphaFoldDB" id="A0A967BEA5"/>
<gene>
    <name evidence="3" type="ORF">GOB87_13025</name>
</gene>
<dbReference type="Gene3D" id="3.40.50.300">
    <property type="entry name" value="P-loop containing nucleotide triphosphate hydrolases"/>
    <property type="match status" value="1"/>
</dbReference>